<dbReference type="EMBL" id="JPFK01000007">
    <property type="protein sequence ID" value="KFB00678.1"/>
    <property type="molecule type" value="Genomic_DNA"/>
</dbReference>
<dbReference type="STRING" id="1197477.IA57_09445"/>
<dbReference type="OrthoDB" id="9800461at2"/>
<reference evidence="2" key="2">
    <citation type="submission" date="2014-07" db="EMBL/GenBank/DDBJ databases">
        <title>Genome sequence of Mangrovimonas yunxiaonensis.</title>
        <authorList>
            <person name="Li Y."/>
            <person name="Zheng T."/>
        </authorList>
    </citation>
    <scope>NUCLEOTIDE SEQUENCE [LARGE SCALE GENOMIC DNA]</scope>
    <source>
        <strain evidence="2">LY01</strain>
    </source>
</reference>
<evidence type="ECO:0000313" key="1">
    <source>
        <dbReference type="EMBL" id="KFB00678.1"/>
    </source>
</evidence>
<dbReference type="RefSeq" id="WP_036122318.1">
    <property type="nucleotide sequence ID" value="NZ_BMET01000006.1"/>
</dbReference>
<accession>A0A084TIZ2</accession>
<dbReference type="Proteomes" id="UP000028521">
    <property type="component" value="Unassembled WGS sequence"/>
</dbReference>
<name>A0A084TIZ2_9FLAO</name>
<gene>
    <name evidence="1" type="ORF">IA57_09445</name>
</gene>
<dbReference type="AlphaFoldDB" id="A0A084TIZ2"/>
<protein>
    <recommendedName>
        <fullName evidence="3">DUF3052 domain-containing protein</fullName>
    </recommendedName>
</protein>
<dbReference type="eggNOG" id="ENOG50338MX">
    <property type="taxonomic scope" value="Bacteria"/>
</dbReference>
<proteinExistence type="predicted"/>
<evidence type="ECO:0008006" key="3">
    <source>
        <dbReference type="Google" id="ProtNLM"/>
    </source>
</evidence>
<organism evidence="1 2">
    <name type="scientific">Mangrovimonas yunxiaonensis</name>
    <dbReference type="NCBI Taxonomy" id="1197477"/>
    <lineage>
        <taxon>Bacteria</taxon>
        <taxon>Pseudomonadati</taxon>
        <taxon>Bacteroidota</taxon>
        <taxon>Flavobacteriia</taxon>
        <taxon>Flavobacteriales</taxon>
        <taxon>Flavobacteriaceae</taxon>
        <taxon>Mangrovimonas</taxon>
    </lineage>
</organism>
<sequence length="138" mass="16090">MKSLISRLKLKNRDHIVVLNKPDDFEDELNALGLKEVLISESLIQTSCVGFAILFITSRQQLIDQMLTLLPKLDDDCVLWIAYPQKTSKALIVELYHDNAWDDLMDFWLKPVRQIEINANWNAMRFKKIDYVPLKKAT</sequence>
<evidence type="ECO:0000313" key="2">
    <source>
        <dbReference type="Proteomes" id="UP000028521"/>
    </source>
</evidence>
<reference evidence="1 2" key="1">
    <citation type="journal article" date="2014" name="Genome Announc.">
        <title>Draft Genome Sequence of the Algicidal Bacterium Mangrovimonas yunxiaonensis Strain LY01.</title>
        <authorList>
            <person name="Li Y."/>
            <person name="Zhu H."/>
            <person name="Li C."/>
            <person name="Zhang H."/>
            <person name="Chen Z."/>
            <person name="Zheng W."/>
            <person name="Xu H."/>
            <person name="Zheng T."/>
        </authorList>
    </citation>
    <scope>NUCLEOTIDE SEQUENCE [LARGE SCALE GENOMIC DNA]</scope>
    <source>
        <strain evidence="1 2">LY01</strain>
    </source>
</reference>
<keyword evidence="2" id="KW-1185">Reference proteome</keyword>
<comment type="caution">
    <text evidence="1">The sequence shown here is derived from an EMBL/GenBank/DDBJ whole genome shotgun (WGS) entry which is preliminary data.</text>
</comment>